<gene>
    <name evidence="1" type="ORF">BDN72DRAFT_668429</name>
</gene>
<dbReference type="EMBL" id="ML208267">
    <property type="protein sequence ID" value="TFK74608.1"/>
    <property type="molecule type" value="Genomic_DNA"/>
</dbReference>
<proteinExistence type="predicted"/>
<protein>
    <submittedName>
        <fullName evidence="1">Acyl-CoA N-acyltransferase</fullName>
    </submittedName>
</protein>
<keyword evidence="2" id="KW-1185">Reference proteome</keyword>
<sequence>MTSKSSAPTSVDIVIRPMTSADVPRIRELHAAVLPLSYPSAFFLQLLLLPRRICLVAHHRSNPQSPIGFVSAALQEPLSARNTHQKSSTSPRLAGSQLKHIPGCEPTELRIELLTLGVLPPYQQSGLGRRLVQRVIEVLLDSSASVDEAEEGALVYAHVSASNKSALKFYESMGMRVSSDLIRNMYTGTKSGSSDAYLVTGRV</sequence>
<name>A0ACD3B938_9AGAR</name>
<dbReference type="Proteomes" id="UP000308600">
    <property type="component" value="Unassembled WGS sequence"/>
</dbReference>
<organism evidence="1 2">
    <name type="scientific">Pluteus cervinus</name>
    <dbReference type="NCBI Taxonomy" id="181527"/>
    <lineage>
        <taxon>Eukaryota</taxon>
        <taxon>Fungi</taxon>
        <taxon>Dikarya</taxon>
        <taxon>Basidiomycota</taxon>
        <taxon>Agaricomycotina</taxon>
        <taxon>Agaricomycetes</taxon>
        <taxon>Agaricomycetidae</taxon>
        <taxon>Agaricales</taxon>
        <taxon>Pluteineae</taxon>
        <taxon>Pluteaceae</taxon>
        <taxon>Pluteus</taxon>
    </lineage>
</organism>
<reference evidence="1 2" key="1">
    <citation type="journal article" date="2019" name="Nat. Ecol. Evol.">
        <title>Megaphylogeny resolves global patterns of mushroom evolution.</title>
        <authorList>
            <person name="Varga T."/>
            <person name="Krizsan K."/>
            <person name="Foldi C."/>
            <person name="Dima B."/>
            <person name="Sanchez-Garcia M."/>
            <person name="Sanchez-Ramirez S."/>
            <person name="Szollosi G.J."/>
            <person name="Szarkandi J.G."/>
            <person name="Papp V."/>
            <person name="Albert L."/>
            <person name="Andreopoulos W."/>
            <person name="Angelini C."/>
            <person name="Antonin V."/>
            <person name="Barry K.W."/>
            <person name="Bougher N.L."/>
            <person name="Buchanan P."/>
            <person name="Buyck B."/>
            <person name="Bense V."/>
            <person name="Catcheside P."/>
            <person name="Chovatia M."/>
            <person name="Cooper J."/>
            <person name="Damon W."/>
            <person name="Desjardin D."/>
            <person name="Finy P."/>
            <person name="Geml J."/>
            <person name="Haridas S."/>
            <person name="Hughes K."/>
            <person name="Justo A."/>
            <person name="Karasinski D."/>
            <person name="Kautmanova I."/>
            <person name="Kiss B."/>
            <person name="Kocsube S."/>
            <person name="Kotiranta H."/>
            <person name="LaButti K.M."/>
            <person name="Lechner B.E."/>
            <person name="Liimatainen K."/>
            <person name="Lipzen A."/>
            <person name="Lukacs Z."/>
            <person name="Mihaltcheva S."/>
            <person name="Morgado L.N."/>
            <person name="Niskanen T."/>
            <person name="Noordeloos M.E."/>
            <person name="Ohm R.A."/>
            <person name="Ortiz-Santana B."/>
            <person name="Ovrebo C."/>
            <person name="Racz N."/>
            <person name="Riley R."/>
            <person name="Savchenko A."/>
            <person name="Shiryaev A."/>
            <person name="Soop K."/>
            <person name="Spirin V."/>
            <person name="Szebenyi C."/>
            <person name="Tomsovsky M."/>
            <person name="Tulloss R.E."/>
            <person name="Uehling J."/>
            <person name="Grigoriev I.V."/>
            <person name="Vagvolgyi C."/>
            <person name="Papp T."/>
            <person name="Martin F.M."/>
            <person name="Miettinen O."/>
            <person name="Hibbett D.S."/>
            <person name="Nagy L.G."/>
        </authorList>
    </citation>
    <scope>NUCLEOTIDE SEQUENCE [LARGE SCALE GENOMIC DNA]</scope>
    <source>
        <strain evidence="1 2">NL-1719</strain>
    </source>
</reference>
<accession>A0ACD3B938</accession>
<evidence type="ECO:0000313" key="1">
    <source>
        <dbReference type="EMBL" id="TFK74608.1"/>
    </source>
</evidence>
<evidence type="ECO:0000313" key="2">
    <source>
        <dbReference type="Proteomes" id="UP000308600"/>
    </source>
</evidence>